<accession>A0A5C6MMX3</accession>
<keyword evidence="2" id="KW-1185">Reference proteome</keyword>
<proteinExistence type="predicted"/>
<comment type="caution">
    <text evidence="1">The sequence shown here is derived from an EMBL/GenBank/DDBJ whole genome shotgun (WGS) entry which is preliminary data.</text>
</comment>
<evidence type="ECO:0000313" key="2">
    <source>
        <dbReference type="Proteomes" id="UP000324091"/>
    </source>
</evidence>
<name>A0A5C6MMX3_9TELE</name>
<evidence type="ECO:0000313" key="1">
    <source>
        <dbReference type="EMBL" id="TWW56119.1"/>
    </source>
</evidence>
<sequence length="75" mass="8597">MNNSSKPANSAAIKAEIKRHESLQNTINRLSRQLERVPDQQLRSGLKVYLHSIQGEHMARFPVDKGPPGHQWWDP</sequence>
<reference evidence="1 2" key="1">
    <citation type="submission" date="2019-04" db="EMBL/GenBank/DDBJ databases">
        <title>Chromosome genome assembly for Takifugu flavidus.</title>
        <authorList>
            <person name="Xiao S."/>
        </authorList>
    </citation>
    <scope>NUCLEOTIDE SEQUENCE [LARGE SCALE GENOMIC DNA]</scope>
    <source>
        <strain evidence="1">HTHZ2018</strain>
        <tissue evidence="1">Muscle</tissue>
    </source>
</reference>
<dbReference type="AlphaFoldDB" id="A0A5C6MMX3"/>
<gene>
    <name evidence="1" type="ORF">D4764_08G0001060</name>
</gene>
<dbReference type="EMBL" id="RHFK02000021">
    <property type="protein sequence ID" value="TWW56119.1"/>
    <property type="molecule type" value="Genomic_DNA"/>
</dbReference>
<protein>
    <submittedName>
        <fullName evidence="1">Uncharacterized protein</fullName>
    </submittedName>
</protein>
<dbReference type="Proteomes" id="UP000324091">
    <property type="component" value="Chromosome 8"/>
</dbReference>
<organism evidence="1 2">
    <name type="scientific">Takifugu flavidus</name>
    <name type="common">sansaifugu</name>
    <dbReference type="NCBI Taxonomy" id="433684"/>
    <lineage>
        <taxon>Eukaryota</taxon>
        <taxon>Metazoa</taxon>
        <taxon>Chordata</taxon>
        <taxon>Craniata</taxon>
        <taxon>Vertebrata</taxon>
        <taxon>Euteleostomi</taxon>
        <taxon>Actinopterygii</taxon>
        <taxon>Neopterygii</taxon>
        <taxon>Teleostei</taxon>
        <taxon>Neoteleostei</taxon>
        <taxon>Acanthomorphata</taxon>
        <taxon>Eupercaria</taxon>
        <taxon>Tetraodontiformes</taxon>
        <taxon>Tetradontoidea</taxon>
        <taxon>Tetraodontidae</taxon>
        <taxon>Takifugu</taxon>
    </lineage>
</organism>